<proteinExistence type="predicted"/>
<evidence type="ECO:0000313" key="2">
    <source>
        <dbReference type="EMBL" id="AUX19625.1"/>
    </source>
</evidence>
<dbReference type="InterPro" id="IPR036966">
    <property type="entry name" value="CBM3_sf"/>
</dbReference>
<evidence type="ECO:0000313" key="3">
    <source>
        <dbReference type="Proteomes" id="UP000295781"/>
    </source>
</evidence>
<dbReference type="SMART" id="SM01067">
    <property type="entry name" value="CBM_3"/>
    <property type="match status" value="1"/>
</dbReference>
<feature type="domain" description="CBM3" evidence="1">
    <location>
        <begin position="2"/>
        <end position="155"/>
    </location>
</feature>
<sequence length="155" mass="17369">MTAPPLELLYLAKERRNTSAEINFRIQLRNTGSSSLAFSDLTVRYWFTAENASMAPLEFDCDHSSIGGGCDEIEWAFEETSGMYADHYLELGFTADAGSLPAGADRIIEGRLYTENYSTQDQTNDYSFDTTENALTLWPRITVYHDGALAWGEEP</sequence>
<dbReference type="AlphaFoldDB" id="A0A4P2PSS4"/>
<dbReference type="GO" id="GO:0030248">
    <property type="term" value="F:cellulose binding"/>
    <property type="evidence" value="ECO:0007669"/>
    <property type="project" value="InterPro"/>
</dbReference>
<dbReference type="GO" id="GO:0005975">
    <property type="term" value="P:carbohydrate metabolic process"/>
    <property type="evidence" value="ECO:0007669"/>
    <property type="project" value="InterPro"/>
</dbReference>
<dbReference type="EMBL" id="CP012670">
    <property type="protein sequence ID" value="AUX19625.1"/>
    <property type="molecule type" value="Genomic_DNA"/>
</dbReference>
<evidence type="ECO:0000259" key="1">
    <source>
        <dbReference type="PROSITE" id="PS51172"/>
    </source>
</evidence>
<reference evidence="2 3" key="1">
    <citation type="submission" date="2015-09" db="EMBL/GenBank/DDBJ databases">
        <title>Sorangium comparison.</title>
        <authorList>
            <person name="Zaburannyi N."/>
            <person name="Bunk B."/>
            <person name="Overmann J."/>
            <person name="Mueller R."/>
        </authorList>
    </citation>
    <scope>NUCLEOTIDE SEQUENCE [LARGE SCALE GENOMIC DNA]</scope>
    <source>
        <strain evidence="2 3">So ceGT47</strain>
    </source>
</reference>
<dbReference type="InterPro" id="IPR001956">
    <property type="entry name" value="CBM3"/>
</dbReference>
<dbReference type="RefSeq" id="WP_129344229.1">
    <property type="nucleotide sequence ID" value="NZ_CP012670.1"/>
</dbReference>
<dbReference type="Pfam" id="PF00942">
    <property type="entry name" value="CBM_3"/>
    <property type="match status" value="1"/>
</dbReference>
<dbReference type="SUPFAM" id="SSF49384">
    <property type="entry name" value="Carbohydrate-binding domain"/>
    <property type="match status" value="1"/>
</dbReference>
<accession>A0A4P2PSS4</accession>
<dbReference type="InterPro" id="IPR008965">
    <property type="entry name" value="CBM2/CBM3_carb-bd_dom_sf"/>
</dbReference>
<protein>
    <recommendedName>
        <fullName evidence="1">CBM3 domain-containing protein</fullName>
    </recommendedName>
</protein>
<name>A0A4P2PSS4_SORCE</name>
<gene>
    <name evidence="2" type="ORF">SOCEGT47_000770</name>
</gene>
<dbReference type="OrthoDB" id="1937631at2"/>
<dbReference type="Gene3D" id="2.60.40.710">
    <property type="entry name" value="Endoglucanase-like"/>
    <property type="match status" value="1"/>
</dbReference>
<organism evidence="2 3">
    <name type="scientific">Sorangium cellulosum</name>
    <name type="common">Polyangium cellulosum</name>
    <dbReference type="NCBI Taxonomy" id="56"/>
    <lineage>
        <taxon>Bacteria</taxon>
        <taxon>Pseudomonadati</taxon>
        <taxon>Myxococcota</taxon>
        <taxon>Polyangia</taxon>
        <taxon>Polyangiales</taxon>
        <taxon>Polyangiaceae</taxon>
        <taxon>Sorangium</taxon>
    </lineage>
</organism>
<dbReference type="PROSITE" id="PS51172">
    <property type="entry name" value="CBM3"/>
    <property type="match status" value="1"/>
</dbReference>
<dbReference type="Proteomes" id="UP000295781">
    <property type="component" value="Chromosome"/>
</dbReference>